<sequence length="823" mass="94186">MNDGDEFSSFQEFQDKLLQWSTATNTVWVKSHSKTVETANKKLSSKSKTFDQKFKFRNVLYRCKHGGAPRQTGRGLRPNQSSFKQDCQARLFLTVNKEKTKLVVQTLVTAHNHETSNNAFKHYPEQRRLSEAKKKEVETMLELGVKVKYLKEHIEAQQRQVITLKDLHNVHQKAKRERNGDKTEEELLMDELKKLCEDDPEAVISVQANNEGVLEFLLLVTGDMKQTFAMFPEVLMIDSTYCTNRLRMPLFSLLVEDGNGTGQTVGYAFITHETEHTLSAVMTEISRIHKLEKVKVVVLDKDMKEIAAVRKVIPGAEIQLCKFHVIQAVDRFIQKLSKPQEEKNDLKKSFQSLVFSKSKSAFERALCHLAATAPDSFMAYYNKNWGKPHQIKHWAFYKTIQQINLGNTTNNRMESHNQKIKDILKRNMTLTEAVKSILLLHRGKVNEMTHREFNHTFKTAYRLGDDDVVKDDLVKNITPYAAGILIAELEKARFSTSKNNKMCSCSLKKTMLLPCRHVFARRIEQGENIFNIDDVAESNDNMVPSPCTSESFQDWPSSLASLQSLSPTPLQDNPRELTPMPSSPFSFESNTPEKSTTPVPSPAEFKKDKSRTSTCSTGRATKILKDLKTIKLPKTPPVRGNVRLQKGKENVFQSRKRLLEKKRLNKKETNNESRHSKTNTSRSDEIDMIGDPKEMLTDVHINAAQKLLTQQFPKMHGLQDTILGSKLQFAIETGDFIQILHDGALHWLTISNLFCNDNCVDIFDSLYTSVSMDVKMQAACIMMIQEQTMDYQTIGKKKWGNVRNVRSGFTSRAFQFQRRCLKK</sequence>
<feature type="compositionally biased region" description="Basic residues" evidence="2">
    <location>
        <begin position="654"/>
        <end position="665"/>
    </location>
</feature>
<dbReference type="PANTHER" id="PTHR31569:SF4">
    <property type="entry name" value="SWIM-TYPE DOMAIN-CONTAINING PROTEIN"/>
    <property type="match status" value="1"/>
</dbReference>
<evidence type="ECO:0000256" key="2">
    <source>
        <dbReference type="SAM" id="MobiDB-lite"/>
    </source>
</evidence>
<organism evidence="4 5">
    <name type="scientific">Magallana gigas</name>
    <name type="common">Pacific oyster</name>
    <name type="synonym">Crassostrea gigas</name>
    <dbReference type="NCBI Taxonomy" id="29159"/>
    <lineage>
        <taxon>Eukaryota</taxon>
        <taxon>Metazoa</taxon>
        <taxon>Spiralia</taxon>
        <taxon>Lophotrochozoa</taxon>
        <taxon>Mollusca</taxon>
        <taxon>Bivalvia</taxon>
        <taxon>Autobranchia</taxon>
        <taxon>Pteriomorphia</taxon>
        <taxon>Ostreida</taxon>
        <taxon>Ostreoidea</taxon>
        <taxon>Ostreidae</taxon>
        <taxon>Magallana</taxon>
    </lineage>
</organism>
<evidence type="ECO:0000256" key="1">
    <source>
        <dbReference type="PROSITE-ProRule" id="PRU00325"/>
    </source>
</evidence>
<keyword evidence="1" id="KW-0863">Zinc-finger</keyword>
<dbReference type="InterPro" id="IPR048324">
    <property type="entry name" value="ZSWIM1-3_RNaseH-like"/>
</dbReference>
<dbReference type="InterPro" id="IPR048325">
    <property type="entry name" value="ZSWIM3_N"/>
</dbReference>
<name>A0A8W8MAF0_MAGGI</name>
<dbReference type="EnsemblMetazoa" id="G31311.1">
    <property type="protein sequence ID" value="G31311.1:cds"/>
    <property type="gene ID" value="G31311"/>
</dbReference>
<dbReference type="PROSITE" id="PS50966">
    <property type="entry name" value="ZF_SWIM"/>
    <property type="match status" value="1"/>
</dbReference>
<proteinExistence type="predicted"/>
<feature type="region of interest" description="Disordered" evidence="2">
    <location>
        <begin position="632"/>
        <end position="686"/>
    </location>
</feature>
<feature type="compositionally biased region" description="Basic and acidic residues" evidence="2">
    <location>
        <begin position="666"/>
        <end position="675"/>
    </location>
</feature>
<dbReference type="Proteomes" id="UP000005408">
    <property type="component" value="Unassembled WGS sequence"/>
</dbReference>
<accession>A0A8W8MAF0</accession>
<dbReference type="InterPro" id="IPR052579">
    <property type="entry name" value="Zinc_finger_SWIM"/>
</dbReference>
<evidence type="ECO:0000313" key="4">
    <source>
        <dbReference type="EnsemblMetazoa" id="G31311.1:cds"/>
    </source>
</evidence>
<dbReference type="Pfam" id="PF21056">
    <property type="entry name" value="ZSWIM1-3_RNaseH-like"/>
    <property type="match status" value="1"/>
</dbReference>
<dbReference type="AlphaFoldDB" id="A0A8W8MAF0"/>
<protein>
    <recommendedName>
        <fullName evidence="3">SWIM-type domain-containing protein</fullName>
    </recommendedName>
</protein>
<dbReference type="Pfam" id="PF21599">
    <property type="entry name" value="ZSWIM3_N"/>
    <property type="match status" value="1"/>
</dbReference>
<feature type="domain" description="SWIM-type" evidence="3">
    <location>
        <begin position="494"/>
        <end position="526"/>
    </location>
</feature>
<keyword evidence="1" id="KW-0862">Zinc</keyword>
<dbReference type="InterPro" id="IPR007527">
    <property type="entry name" value="Znf_SWIM"/>
</dbReference>
<dbReference type="PANTHER" id="PTHR31569">
    <property type="entry name" value="SWIM-TYPE DOMAIN-CONTAINING PROTEIN"/>
    <property type="match status" value="1"/>
</dbReference>
<feature type="region of interest" description="Disordered" evidence="2">
    <location>
        <begin position="563"/>
        <end position="620"/>
    </location>
</feature>
<dbReference type="GO" id="GO:0008270">
    <property type="term" value="F:zinc ion binding"/>
    <property type="evidence" value="ECO:0007669"/>
    <property type="project" value="UniProtKB-KW"/>
</dbReference>
<feature type="compositionally biased region" description="Polar residues" evidence="2">
    <location>
        <begin position="583"/>
        <end position="598"/>
    </location>
</feature>
<keyword evidence="5" id="KW-1185">Reference proteome</keyword>
<keyword evidence="1" id="KW-0479">Metal-binding</keyword>
<evidence type="ECO:0000313" key="5">
    <source>
        <dbReference type="Proteomes" id="UP000005408"/>
    </source>
</evidence>
<evidence type="ECO:0000259" key="3">
    <source>
        <dbReference type="PROSITE" id="PS50966"/>
    </source>
</evidence>
<reference evidence="4" key="1">
    <citation type="submission" date="2022-08" db="UniProtKB">
        <authorList>
            <consortium name="EnsemblMetazoa"/>
        </authorList>
    </citation>
    <scope>IDENTIFICATION</scope>
    <source>
        <strain evidence="4">05x7-T-G4-1.051#20</strain>
    </source>
</reference>